<accession>A0A2H3RS78</accession>
<reference evidence="1" key="1">
    <citation type="submission" date="2019-05" db="EMBL/GenBank/DDBJ databases">
        <authorList>
            <person name="Piombo E."/>
        </authorList>
    </citation>
    <scope>NUCLEOTIDE SEQUENCE</scope>
    <source>
        <strain evidence="1">C2S</strain>
    </source>
</reference>
<evidence type="ECO:0000313" key="2">
    <source>
        <dbReference type="Proteomes" id="UP000760494"/>
    </source>
</evidence>
<organism evidence="1 2">
    <name type="scientific">Fusarium fujikuroi</name>
    <name type="common">Bakanae and foot rot disease fungus</name>
    <name type="synonym">Gibberella fujikuroi</name>
    <dbReference type="NCBI Taxonomy" id="5127"/>
    <lineage>
        <taxon>Eukaryota</taxon>
        <taxon>Fungi</taxon>
        <taxon>Dikarya</taxon>
        <taxon>Ascomycota</taxon>
        <taxon>Pezizomycotina</taxon>
        <taxon>Sordariomycetes</taxon>
        <taxon>Hypocreomycetidae</taxon>
        <taxon>Hypocreales</taxon>
        <taxon>Nectriaceae</taxon>
        <taxon>Fusarium</taxon>
        <taxon>Fusarium fujikuroi species complex</taxon>
    </lineage>
</organism>
<gene>
    <name evidence="1" type="ORF">C2S_13489</name>
</gene>
<proteinExistence type="predicted"/>
<sequence length="129" mass="14397">MAVASHSQPDLSGTAGFGTRVDSMTRWMTPRRTTTTQLEEGKRSLLHTAESTLDLLDIVLRSARRITYAAICLVLFLLAGYFVACFLFYQYVVPATAGVLIIGGIFDLLRGLRGVHRIRSQRLEKQTHI</sequence>
<dbReference type="OrthoDB" id="5082230at2759"/>
<name>A0A2H3RS78_FUSFU</name>
<protein>
    <submittedName>
        <fullName evidence="1">Uncharacterized protein</fullName>
    </submittedName>
</protein>
<dbReference type="Proteomes" id="UP000760494">
    <property type="component" value="Unassembled WGS sequence"/>
</dbReference>
<evidence type="ECO:0000313" key="1">
    <source>
        <dbReference type="EMBL" id="VTT57107.1"/>
    </source>
</evidence>
<dbReference type="AlphaFoldDB" id="A0A2H3RS78"/>
<comment type="caution">
    <text evidence="1">The sequence shown here is derived from an EMBL/GenBank/DDBJ whole genome shotgun (WGS) entry which is preliminary data.</text>
</comment>
<dbReference type="EMBL" id="CABFJX010000008">
    <property type="protein sequence ID" value="VTT57107.1"/>
    <property type="molecule type" value="Genomic_DNA"/>
</dbReference>